<comment type="caution">
    <text evidence="1">The sequence shown here is derived from an EMBL/GenBank/DDBJ whole genome shotgun (WGS) entry which is preliminary data.</text>
</comment>
<dbReference type="AlphaFoldDB" id="A0A8H6AD06"/>
<proteinExistence type="predicted"/>
<name>A0A8H6AD06_PETAA</name>
<accession>A0A8H6AD06</accession>
<gene>
    <name evidence="1" type="ORF">ETB97_006616</name>
</gene>
<protein>
    <submittedName>
        <fullName evidence="1">Uncharacterized protein</fullName>
    </submittedName>
</protein>
<dbReference type="Proteomes" id="UP000541154">
    <property type="component" value="Unassembled WGS sequence"/>
</dbReference>
<reference evidence="1 2" key="1">
    <citation type="submission" date="2019-04" db="EMBL/GenBank/DDBJ databases">
        <title>Aspergillus burnettii sp. nov., novel species from soil in southeast Queensland.</title>
        <authorList>
            <person name="Gilchrist C.L.M."/>
            <person name="Pitt J.I."/>
            <person name="Lange L."/>
            <person name="Lacey H.J."/>
            <person name="Vuong D."/>
            <person name="Midgley D.J."/>
            <person name="Greenfield P."/>
            <person name="Bradbury M."/>
            <person name="Lacey E."/>
            <person name="Busk P.K."/>
            <person name="Pilgaard B."/>
            <person name="Chooi Y.H."/>
            <person name="Piggott A.M."/>
        </authorList>
    </citation>
    <scope>NUCLEOTIDE SEQUENCE [LARGE SCALE GENOMIC DNA]</scope>
    <source>
        <strain evidence="1 2">FRR 5400</strain>
    </source>
</reference>
<organism evidence="1 2">
    <name type="scientific">Petromyces alliaceus</name>
    <name type="common">Aspergillus alliaceus</name>
    <dbReference type="NCBI Taxonomy" id="209559"/>
    <lineage>
        <taxon>Eukaryota</taxon>
        <taxon>Fungi</taxon>
        <taxon>Dikarya</taxon>
        <taxon>Ascomycota</taxon>
        <taxon>Pezizomycotina</taxon>
        <taxon>Eurotiomycetes</taxon>
        <taxon>Eurotiomycetidae</taxon>
        <taxon>Eurotiales</taxon>
        <taxon>Aspergillaceae</taxon>
        <taxon>Aspergillus</taxon>
        <taxon>Aspergillus subgen. Circumdati</taxon>
    </lineage>
</organism>
<keyword evidence="2" id="KW-1185">Reference proteome</keyword>
<evidence type="ECO:0000313" key="1">
    <source>
        <dbReference type="EMBL" id="KAF5864771.1"/>
    </source>
</evidence>
<dbReference type="EMBL" id="SPNV01000029">
    <property type="protein sequence ID" value="KAF5864771.1"/>
    <property type="molecule type" value="Genomic_DNA"/>
</dbReference>
<evidence type="ECO:0000313" key="2">
    <source>
        <dbReference type="Proteomes" id="UP000541154"/>
    </source>
</evidence>
<sequence length="86" mass="10397">MFADAPLSRRFRAQVKVQWKRILWDLRGDSLTKYRQKIQSHTDSIILLLSTFIWSATDRIEEDVKRHAQRLDELLYQAPQFNRHQD</sequence>